<dbReference type="InterPro" id="IPR036388">
    <property type="entry name" value="WH-like_DNA-bd_sf"/>
</dbReference>
<dbReference type="Pfam" id="PF22381">
    <property type="entry name" value="Staph_reg_Sar_Rot"/>
    <property type="match status" value="1"/>
</dbReference>
<dbReference type="Proteomes" id="UP000003303">
    <property type="component" value="Unassembled WGS sequence"/>
</dbReference>
<evidence type="ECO:0000313" key="9">
    <source>
        <dbReference type="EMBL" id="EEK17410.1"/>
    </source>
</evidence>
<dbReference type="RefSeq" id="WP_007364771.1">
    <property type="nucleotide sequence ID" value="NZ_ACLR01000061.1"/>
</dbReference>
<evidence type="ECO:0000259" key="8">
    <source>
        <dbReference type="PROSITE" id="PS50995"/>
    </source>
</evidence>
<evidence type="ECO:0000256" key="2">
    <source>
        <dbReference type="ARBA" id="ARBA00023015"/>
    </source>
</evidence>
<dbReference type="SMART" id="SM00347">
    <property type="entry name" value="HTH_MARR"/>
    <property type="match status" value="1"/>
</dbReference>
<keyword evidence="3" id="KW-0238">DNA-binding</keyword>
<dbReference type="InterPro" id="IPR036390">
    <property type="entry name" value="WH_DNA-bd_sf"/>
</dbReference>
<keyword evidence="4" id="KW-0804">Transcription</keyword>
<evidence type="ECO:0000313" key="10">
    <source>
        <dbReference type="Proteomes" id="UP000003303"/>
    </source>
</evidence>
<proteinExistence type="inferred from homology"/>
<dbReference type="GO" id="GO:0003700">
    <property type="term" value="F:DNA-binding transcription factor activity"/>
    <property type="evidence" value="ECO:0007669"/>
    <property type="project" value="InterPro"/>
</dbReference>
<dbReference type="OrthoDB" id="961069at2"/>
<dbReference type="InterPro" id="IPR000835">
    <property type="entry name" value="HTH_MarR-typ"/>
</dbReference>
<keyword evidence="10" id="KW-1185">Reference proteome</keyword>
<sequence>MSYPLLHELLDLVERYEEFRGNAEQSMSNFLRFADQSLEQQASTEESKTGSKGDAYLNAVIARDISFVYRYMRYLVRKAIKDTPLQTIDEYSYLITLMAKGEMTKTELNNYNVVEKTSGSEIIRRLLKSGLISQTRNLEDRRSLLLSITPEGRKVVKELLPRMQQSSDLLLRDLSWDQKIFLHTLHEQLYESNHPLFLTERDTDLEELLKKVPIKQATRPNK</sequence>
<evidence type="ECO:0000256" key="6">
    <source>
        <dbReference type="ARBA" id="ARBA00047188"/>
    </source>
</evidence>
<dbReference type="InterPro" id="IPR055166">
    <property type="entry name" value="Transc_reg_Sar_Rot_HTH"/>
</dbReference>
<feature type="domain" description="HTH marR-type" evidence="8">
    <location>
        <begin position="58"/>
        <end position="191"/>
    </location>
</feature>
<dbReference type="PROSITE" id="PS50995">
    <property type="entry name" value="HTH_MARR_2"/>
    <property type="match status" value="1"/>
</dbReference>
<evidence type="ECO:0000256" key="5">
    <source>
        <dbReference type="ARBA" id="ARBA00046337"/>
    </source>
</evidence>
<evidence type="ECO:0000256" key="7">
    <source>
        <dbReference type="ARBA" id="ARBA00047207"/>
    </source>
</evidence>
<evidence type="ECO:0000256" key="1">
    <source>
        <dbReference type="ARBA" id="ARBA00004496"/>
    </source>
</evidence>
<name>C2MA35_9PORP</name>
<evidence type="ECO:0000256" key="4">
    <source>
        <dbReference type="ARBA" id="ARBA00023163"/>
    </source>
</evidence>
<dbReference type="PANTHER" id="PTHR42756">
    <property type="entry name" value="TRANSCRIPTIONAL REGULATOR, MARR"/>
    <property type="match status" value="1"/>
</dbReference>
<evidence type="ECO:0000256" key="3">
    <source>
        <dbReference type="ARBA" id="ARBA00023125"/>
    </source>
</evidence>
<organism evidence="9 10">
    <name type="scientific">Porphyromonas uenonis 60-3</name>
    <dbReference type="NCBI Taxonomy" id="596327"/>
    <lineage>
        <taxon>Bacteria</taxon>
        <taxon>Pseudomonadati</taxon>
        <taxon>Bacteroidota</taxon>
        <taxon>Bacteroidia</taxon>
        <taxon>Bacteroidales</taxon>
        <taxon>Porphyromonadaceae</taxon>
        <taxon>Porphyromonas</taxon>
    </lineage>
</organism>
<accession>C2MA35</accession>
<dbReference type="SUPFAM" id="SSF46785">
    <property type="entry name" value="Winged helix' DNA-binding domain"/>
    <property type="match status" value="1"/>
</dbReference>
<dbReference type="EMBL" id="ACLR01000061">
    <property type="protein sequence ID" value="EEK17410.1"/>
    <property type="molecule type" value="Genomic_DNA"/>
</dbReference>
<comment type="similarity">
    <text evidence="5">Belongs to the SarZ family.</text>
</comment>
<gene>
    <name evidence="9" type="ORF">PORUE0001_1796</name>
</gene>
<dbReference type="GO" id="GO:0003677">
    <property type="term" value="F:DNA binding"/>
    <property type="evidence" value="ECO:0007669"/>
    <property type="project" value="UniProtKB-KW"/>
</dbReference>
<comment type="caution">
    <text evidence="9">The sequence shown here is derived from an EMBL/GenBank/DDBJ whole genome shotgun (WGS) entry which is preliminary data.</text>
</comment>
<keyword evidence="2" id="KW-0805">Transcription regulation</keyword>
<dbReference type="PANTHER" id="PTHR42756:SF1">
    <property type="entry name" value="TRANSCRIPTIONAL REPRESSOR OF EMRAB OPERON"/>
    <property type="match status" value="1"/>
</dbReference>
<dbReference type="STRING" id="596327.PORUE0001_1796"/>
<reference evidence="9 10" key="1">
    <citation type="submission" date="2009-04" db="EMBL/GenBank/DDBJ databases">
        <authorList>
            <person name="Sebastian Y."/>
            <person name="Madupu R."/>
            <person name="Durkin A.S."/>
            <person name="Torralba M."/>
            <person name="Methe B."/>
            <person name="Sutton G.G."/>
            <person name="Strausberg R.L."/>
            <person name="Nelson K.E."/>
        </authorList>
    </citation>
    <scope>NUCLEOTIDE SEQUENCE [LARGE SCALE GENOMIC DNA]</scope>
    <source>
        <strain evidence="9 10">60-3</strain>
    </source>
</reference>
<dbReference type="eggNOG" id="COG1846">
    <property type="taxonomic scope" value="Bacteria"/>
</dbReference>
<dbReference type="Gene3D" id="1.10.10.10">
    <property type="entry name" value="Winged helix-like DNA-binding domain superfamily/Winged helix DNA-binding domain"/>
    <property type="match status" value="1"/>
</dbReference>
<comment type="subcellular location">
    <subcellularLocation>
        <location evidence="1">Cytoplasm</location>
    </subcellularLocation>
</comment>
<protein>
    <recommendedName>
        <fullName evidence="6">HTH-type transcriptional regulator SarZ</fullName>
    </recommendedName>
    <alternativeName>
        <fullName evidence="7">Staphylococcal accessory regulator Z</fullName>
    </alternativeName>
</protein>
<dbReference type="AlphaFoldDB" id="C2MA35"/>